<dbReference type="SUPFAM" id="SSF54523">
    <property type="entry name" value="Pili subunits"/>
    <property type="match status" value="1"/>
</dbReference>
<dbReference type="InterPro" id="IPR045584">
    <property type="entry name" value="Pilin-like"/>
</dbReference>
<feature type="transmembrane region" description="Helical" evidence="2">
    <location>
        <begin position="6"/>
        <end position="28"/>
    </location>
</feature>
<keyword evidence="2" id="KW-0812">Transmembrane</keyword>
<evidence type="ECO:0008006" key="5">
    <source>
        <dbReference type="Google" id="ProtNLM"/>
    </source>
</evidence>
<dbReference type="NCBIfam" id="TIGR02532">
    <property type="entry name" value="IV_pilin_GFxxxE"/>
    <property type="match status" value="1"/>
</dbReference>
<dbReference type="Proteomes" id="UP000230202">
    <property type="component" value="Unassembled WGS sequence"/>
</dbReference>
<dbReference type="OrthoDB" id="8589754at2"/>
<dbReference type="AlphaFoldDB" id="A0A2N9X5X4"/>
<dbReference type="Pfam" id="PF16732">
    <property type="entry name" value="ComP_DUS"/>
    <property type="match status" value="1"/>
</dbReference>
<comment type="caution">
    <text evidence="3">The sequence shown here is derived from an EMBL/GenBank/DDBJ whole genome shotgun (WGS) entry which is preliminary data.</text>
</comment>
<dbReference type="GO" id="GO:0015628">
    <property type="term" value="P:protein secretion by the type II secretion system"/>
    <property type="evidence" value="ECO:0007669"/>
    <property type="project" value="InterPro"/>
</dbReference>
<dbReference type="Pfam" id="PF07963">
    <property type="entry name" value="N_methyl"/>
    <property type="match status" value="1"/>
</dbReference>
<sequence length="134" mass="15285">MHRHHYGFTMIDMMITIVIIAILTAISYPTYHNFVLKARAENARADILSNINMLERYYSQNKTFVGYNKLEQNRSKTFFTLTGIYNPSSYTLIATPKAANSGETKSVVYSSLKGMLLCTNQKDDNGNYTDCDIF</sequence>
<dbReference type="InterPro" id="IPR012902">
    <property type="entry name" value="N_methyl_site"/>
</dbReference>
<organism evidence="3 4">
    <name type="scientific">Snodgrassella alvi</name>
    <dbReference type="NCBI Taxonomy" id="1196083"/>
    <lineage>
        <taxon>Bacteria</taxon>
        <taxon>Pseudomonadati</taxon>
        <taxon>Pseudomonadota</taxon>
        <taxon>Betaproteobacteria</taxon>
        <taxon>Neisseriales</taxon>
        <taxon>Neisseriaceae</taxon>
        <taxon>Snodgrassella</taxon>
    </lineage>
</organism>
<protein>
    <recommendedName>
        <fullName evidence="5">Type IV pilin protein</fullName>
    </recommendedName>
</protein>
<keyword evidence="2" id="KW-1133">Transmembrane helix</keyword>
<dbReference type="RefSeq" id="WP_100140096.1">
    <property type="nucleotide sequence ID" value="NZ_CP159584.2"/>
</dbReference>
<evidence type="ECO:0000313" key="3">
    <source>
        <dbReference type="EMBL" id="PIT38577.1"/>
    </source>
</evidence>
<dbReference type="GO" id="GO:0043683">
    <property type="term" value="P:type IV pilus assembly"/>
    <property type="evidence" value="ECO:0007669"/>
    <property type="project" value="InterPro"/>
</dbReference>
<dbReference type="GO" id="GO:0015627">
    <property type="term" value="C:type II protein secretion system complex"/>
    <property type="evidence" value="ECO:0007669"/>
    <property type="project" value="InterPro"/>
</dbReference>
<reference evidence="3" key="1">
    <citation type="journal article" date="2017" name="MBio">
        <title>Type VI secretion-mediated competition in the bee gut microbiome.</title>
        <authorList>
            <person name="Steele M.I."/>
            <person name="Kwong W.K."/>
            <person name="Powell J.E."/>
            <person name="Whiteley M."/>
            <person name="Moran N.A."/>
        </authorList>
    </citation>
    <scope>NUCLEOTIDE SEQUENCE [LARGE SCALE GENOMIC DNA]</scope>
    <source>
        <strain evidence="3">WkB273</strain>
    </source>
</reference>
<gene>
    <name evidence="3" type="ORF">BHC54_08585</name>
</gene>
<dbReference type="EMBL" id="MEIL01000029">
    <property type="protein sequence ID" value="PIT38577.1"/>
    <property type="molecule type" value="Genomic_DNA"/>
</dbReference>
<evidence type="ECO:0000256" key="1">
    <source>
        <dbReference type="ARBA" id="ARBA00022481"/>
    </source>
</evidence>
<keyword evidence="4" id="KW-1185">Reference proteome</keyword>
<proteinExistence type="predicted"/>
<dbReference type="PRINTS" id="PR00813">
    <property type="entry name" value="BCTERIALGSPG"/>
</dbReference>
<dbReference type="Gene3D" id="3.30.700.10">
    <property type="entry name" value="Glycoprotein, Type 4 Pilin"/>
    <property type="match status" value="1"/>
</dbReference>
<dbReference type="InterPro" id="IPR000983">
    <property type="entry name" value="Bac_GSPG_pilin"/>
</dbReference>
<keyword evidence="2" id="KW-0472">Membrane</keyword>
<keyword evidence="1" id="KW-0488">Methylation</keyword>
<dbReference type="InterPro" id="IPR031982">
    <property type="entry name" value="PilE-like"/>
</dbReference>
<accession>A0A2N9X5X4</accession>
<name>A0A2N9X5X4_9NEIS</name>
<evidence type="ECO:0000256" key="2">
    <source>
        <dbReference type="SAM" id="Phobius"/>
    </source>
</evidence>
<evidence type="ECO:0000313" key="4">
    <source>
        <dbReference type="Proteomes" id="UP000230202"/>
    </source>
</evidence>